<dbReference type="InterPro" id="IPR033116">
    <property type="entry name" value="TRYPSIN_SER"/>
</dbReference>
<feature type="domain" description="Peptidase S1" evidence="6">
    <location>
        <begin position="22"/>
        <end position="174"/>
    </location>
</feature>
<keyword evidence="4" id="KW-0720">Serine protease</keyword>
<dbReference type="SMART" id="SM00020">
    <property type="entry name" value="Tryp_SPc"/>
    <property type="match status" value="1"/>
</dbReference>
<evidence type="ECO:0000313" key="8">
    <source>
        <dbReference type="Proteomes" id="UP000299102"/>
    </source>
</evidence>
<dbReference type="PANTHER" id="PTHR24276:SF96">
    <property type="entry name" value="PEPTIDASE S1 DOMAIN-CONTAINING PROTEIN"/>
    <property type="match status" value="1"/>
</dbReference>
<dbReference type="PROSITE" id="PS50240">
    <property type="entry name" value="TRYPSIN_DOM"/>
    <property type="match status" value="1"/>
</dbReference>
<dbReference type="Pfam" id="PF00089">
    <property type="entry name" value="Trypsin"/>
    <property type="match status" value="1"/>
</dbReference>
<dbReference type="STRING" id="151549.A0A4C1T0N4"/>
<keyword evidence="2" id="KW-0645">Protease</keyword>
<dbReference type="PROSITE" id="PS00135">
    <property type="entry name" value="TRYPSIN_SER"/>
    <property type="match status" value="1"/>
</dbReference>
<comment type="subcellular location">
    <subcellularLocation>
        <location evidence="1">Secreted</location>
        <location evidence="1">Extracellular space</location>
    </subcellularLocation>
</comment>
<dbReference type="GO" id="GO:0004252">
    <property type="term" value="F:serine-type endopeptidase activity"/>
    <property type="evidence" value="ECO:0007669"/>
    <property type="project" value="InterPro"/>
</dbReference>
<evidence type="ECO:0000256" key="5">
    <source>
        <dbReference type="ARBA" id="ARBA00023157"/>
    </source>
</evidence>
<name>A0A4C1T0N4_EUMVA</name>
<dbReference type="Gene3D" id="2.40.10.10">
    <property type="entry name" value="Trypsin-like serine proteases"/>
    <property type="match status" value="1"/>
</dbReference>
<evidence type="ECO:0000256" key="4">
    <source>
        <dbReference type="ARBA" id="ARBA00022825"/>
    </source>
</evidence>
<dbReference type="EMBL" id="BGZK01000029">
    <property type="protein sequence ID" value="GBP08083.1"/>
    <property type="molecule type" value="Genomic_DNA"/>
</dbReference>
<dbReference type="InterPro" id="IPR050430">
    <property type="entry name" value="Peptidase_S1"/>
</dbReference>
<dbReference type="AlphaFoldDB" id="A0A4C1T0N4"/>
<evidence type="ECO:0000313" key="7">
    <source>
        <dbReference type="EMBL" id="GBP08083.1"/>
    </source>
</evidence>
<accession>A0A4C1T0N4</accession>
<dbReference type="InterPro" id="IPR001254">
    <property type="entry name" value="Trypsin_dom"/>
</dbReference>
<keyword evidence="8" id="KW-1185">Reference proteome</keyword>
<proteinExistence type="predicted"/>
<evidence type="ECO:0000256" key="2">
    <source>
        <dbReference type="ARBA" id="ARBA00022670"/>
    </source>
</evidence>
<keyword evidence="5" id="KW-1015">Disulfide bond</keyword>
<dbReference type="InterPro" id="IPR009003">
    <property type="entry name" value="Peptidase_S1_PA"/>
</dbReference>
<protein>
    <submittedName>
        <fullName evidence="7">Chymotrypsin-2</fullName>
    </submittedName>
</protein>
<dbReference type="PANTHER" id="PTHR24276">
    <property type="entry name" value="POLYSERASE-RELATED"/>
    <property type="match status" value="1"/>
</dbReference>
<dbReference type="GO" id="GO:0006508">
    <property type="term" value="P:proteolysis"/>
    <property type="evidence" value="ECO:0007669"/>
    <property type="project" value="UniProtKB-KW"/>
</dbReference>
<organism evidence="7 8">
    <name type="scientific">Eumeta variegata</name>
    <name type="common">Bagworm moth</name>
    <name type="synonym">Eumeta japonica</name>
    <dbReference type="NCBI Taxonomy" id="151549"/>
    <lineage>
        <taxon>Eukaryota</taxon>
        <taxon>Metazoa</taxon>
        <taxon>Ecdysozoa</taxon>
        <taxon>Arthropoda</taxon>
        <taxon>Hexapoda</taxon>
        <taxon>Insecta</taxon>
        <taxon>Pterygota</taxon>
        <taxon>Neoptera</taxon>
        <taxon>Endopterygota</taxon>
        <taxon>Lepidoptera</taxon>
        <taxon>Glossata</taxon>
        <taxon>Ditrysia</taxon>
        <taxon>Tineoidea</taxon>
        <taxon>Psychidae</taxon>
        <taxon>Oiketicinae</taxon>
        <taxon>Eumeta</taxon>
    </lineage>
</organism>
<comment type="caution">
    <text evidence="7">The sequence shown here is derived from an EMBL/GenBank/DDBJ whole genome shotgun (WGS) entry which is preliminary data.</text>
</comment>
<evidence type="ECO:0000259" key="6">
    <source>
        <dbReference type="PROSITE" id="PS50240"/>
    </source>
</evidence>
<dbReference type="OrthoDB" id="6755574at2759"/>
<dbReference type="FunFam" id="2.40.10.10:FF:000036">
    <property type="entry name" value="Trypsin beta"/>
    <property type="match status" value="1"/>
</dbReference>
<dbReference type="InterPro" id="IPR043504">
    <property type="entry name" value="Peptidase_S1_PA_chymotrypsin"/>
</dbReference>
<dbReference type="Proteomes" id="UP000299102">
    <property type="component" value="Unassembled WGS sequence"/>
</dbReference>
<dbReference type="GO" id="GO:0005576">
    <property type="term" value="C:extracellular region"/>
    <property type="evidence" value="ECO:0007669"/>
    <property type="project" value="UniProtKB-SubCell"/>
</dbReference>
<sequence length="200" mass="22715">MRNVSERFFTATEFRPTAFLTSVLSYEAPPLYHIINGSRNVQIDPLDALTAGAEMLIEVNQTNFQILRIDSLQSLRPKEPNGESSRQMQALSLPVFSQDTCKYAMRYNREVFDTMFCTFTRIGEGTCHGDSGGPLVKGDKLAGLVSWGLPCAVGFPDVHTRISPYVEWIQKLLKKNEYKKKKRKPRRATRIRVSVLVNNK</sequence>
<evidence type="ECO:0000256" key="3">
    <source>
        <dbReference type="ARBA" id="ARBA00022801"/>
    </source>
</evidence>
<keyword evidence="3" id="KW-0378">Hydrolase</keyword>
<gene>
    <name evidence="7" type="ORF">EVAR_2887_1</name>
</gene>
<evidence type="ECO:0000256" key="1">
    <source>
        <dbReference type="ARBA" id="ARBA00004239"/>
    </source>
</evidence>
<reference evidence="7 8" key="1">
    <citation type="journal article" date="2019" name="Commun. Biol.">
        <title>The bagworm genome reveals a unique fibroin gene that provides high tensile strength.</title>
        <authorList>
            <person name="Kono N."/>
            <person name="Nakamura H."/>
            <person name="Ohtoshi R."/>
            <person name="Tomita M."/>
            <person name="Numata K."/>
            <person name="Arakawa K."/>
        </authorList>
    </citation>
    <scope>NUCLEOTIDE SEQUENCE [LARGE SCALE GENOMIC DNA]</scope>
</reference>
<dbReference type="SUPFAM" id="SSF50494">
    <property type="entry name" value="Trypsin-like serine proteases"/>
    <property type="match status" value="1"/>
</dbReference>